<accession>A0AAD5DY97</accession>
<protein>
    <submittedName>
        <fullName evidence="1">Uncharacterized protein</fullName>
    </submittedName>
</protein>
<comment type="caution">
    <text evidence="1">The sequence shown here is derived from an EMBL/GenBank/DDBJ whole genome shotgun (WGS) entry which is preliminary data.</text>
</comment>
<dbReference type="EMBL" id="JADXDR010000007">
    <property type="protein sequence ID" value="KAI7846235.1"/>
    <property type="molecule type" value="Genomic_DNA"/>
</dbReference>
<reference evidence="1" key="1">
    <citation type="submission" date="2020-11" db="EMBL/GenBank/DDBJ databases">
        <title>Chlorella ohadii genome sequencing and assembly.</title>
        <authorList>
            <person name="Murik O."/>
            <person name="Treves H."/>
            <person name="Kedem I."/>
            <person name="Shotland Y."/>
            <person name="Kaplan A."/>
        </authorList>
    </citation>
    <scope>NUCLEOTIDE SEQUENCE</scope>
    <source>
        <strain evidence="1">1</strain>
    </source>
</reference>
<evidence type="ECO:0000313" key="2">
    <source>
        <dbReference type="Proteomes" id="UP001205105"/>
    </source>
</evidence>
<name>A0AAD5DY97_9CHLO</name>
<sequence>MAAAALAVPASRLAGCRAAPQRRQLRRRAAAVRAAATPEPEGGAAGPLQAFARRAEQVLERYDFVSAGLGAMAVTGFCVMRGQDVGTALWITAASAVVAILVNDMLPEEH</sequence>
<organism evidence="1 2">
    <name type="scientific">Chlorella ohadii</name>
    <dbReference type="NCBI Taxonomy" id="2649997"/>
    <lineage>
        <taxon>Eukaryota</taxon>
        <taxon>Viridiplantae</taxon>
        <taxon>Chlorophyta</taxon>
        <taxon>core chlorophytes</taxon>
        <taxon>Trebouxiophyceae</taxon>
        <taxon>Chlorellales</taxon>
        <taxon>Chlorellaceae</taxon>
        <taxon>Chlorella clade</taxon>
        <taxon>Chlorella</taxon>
    </lineage>
</organism>
<gene>
    <name evidence="1" type="ORF">COHA_000303</name>
</gene>
<proteinExistence type="predicted"/>
<keyword evidence="2" id="KW-1185">Reference proteome</keyword>
<dbReference type="Proteomes" id="UP001205105">
    <property type="component" value="Unassembled WGS sequence"/>
</dbReference>
<dbReference type="AlphaFoldDB" id="A0AAD5DY97"/>
<evidence type="ECO:0000313" key="1">
    <source>
        <dbReference type="EMBL" id="KAI7846235.1"/>
    </source>
</evidence>